<proteinExistence type="predicted"/>
<dbReference type="InterPro" id="IPR016181">
    <property type="entry name" value="Acyl_CoA_acyltransferase"/>
</dbReference>
<gene>
    <name evidence="5" type="primary">astA</name>
    <name evidence="5" type="ORF">EA756_06640</name>
</gene>
<evidence type="ECO:0000256" key="1">
    <source>
        <dbReference type="ARBA" id="ARBA00022503"/>
    </source>
</evidence>
<accession>A0A429K505</accession>
<dbReference type="GO" id="GO:0006527">
    <property type="term" value="P:L-arginine catabolic process"/>
    <property type="evidence" value="ECO:0007669"/>
    <property type="project" value="UniProtKB-UniRule"/>
</dbReference>
<comment type="caution">
    <text evidence="5">The sequence shown here is derived from an EMBL/GenBank/DDBJ whole genome shotgun (WGS) entry which is preliminary data.</text>
</comment>
<name>A0A429K505_9GAMM</name>
<evidence type="ECO:0000256" key="4">
    <source>
        <dbReference type="NCBIfam" id="TIGR03244"/>
    </source>
</evidence>
<dbReference type="Proteomes" id="UP000276905">
    <property type="component" value="Unassembled WGS sequence"/>
</dbReference>
<dbReference type="Gene3D" id="2.40.40.20">
    <property type="match status" value="1"/>
</dbReference>
<dbReference type="PANTHER" id="PTHR30420">
    <property type="entry name" value="N-SUCCINYLARGININE DIHYDROLASE"/>
    <property type="match status" value="1"/>
</dbReference>
<dbReference type="Pfam" id="PF04958">
    <property type="entry name" value="AstA"/>
    <property type="match status" value="1"/>
</dbReference>
<dbReference type="AlphaFoldDB" id="A0A429K505"/>
<dbReference type="NCBIfam" id="TIGR03243">
    <property type="entry name" value="arg_catab_AOST"/>
    <property type="match status" value="1"/>
</dbReference>
<dbReference type="GO" id="GO:0008791">
    <property type="term" value="F:arginine N-succinyltransferase activity"/>
    <property type="evidence" value="ECO:0007669"/>
    <property type="project" value="UniProtKB-UniRule"/>
</dbReference>
<dbReference type="NCBIfam" id="TIGR03244">
    <property type="entry name" value="arg_catab_AstA"/>
    <property type="match status" value="1"/>
</dbReference>
<dbReference type="InterPro" id="IPR017650">
    <property type="entry name" value="Arginine_N-succinylTrfase"/>
</dbReference>
<protein>
    <recommendedName>
        <fullName evidence="4">Arginine N-succinyltransferase</fullName>
        <ecNumber evidence="4">2.3.1.109</ecNumber>
    </recommendedName>
</protein>
<keyword evidence="2 5" id="KW-0808">Transferase</keyword>
<dbReference type="PANTHER" id="PTHR30420:SF1">
    <property type="entry name" value="ARGININE N-SUCCINYLTRANSFERASE"/>
    <property type="match status" value="1"/>
</dbReference>
<evidence type="ECO:0000256" key="3">
    <source>
        <dbReference type="ARBA" id="ARBA00023315"/>
    </source>
</evidence>
<dbReference type="InterPro" id="IPR007041">
    <property type="entry name" value="Arg_succinylTrfase_AstA/AruG"/>
</dbReference>
<evidence type="ECO:0000313" key="5">
    <source>
        <dbReference type="EMBL" id="RSO58850.1"/>
    </source>
</evidence>
<reference evidence="5 6" key="1">
    <citation type="submission" date="2018-10" db="EMBL/GenBank/DDBJ databases">
        <title>GWAS and RNA-Seq identify cryptic mechanisms of antimicrobial resistance in Acinetobacter baumannii.</title>
        <authorList>
            <person name="Sahl J.W."/>
        </authorList>
    </citation>
    <scope>NUCLEOTIDE SEQUENCE [LARGE SCALE GENOMIC DNA]</scope>
    <source>
        <strain evidence="5 6">TG41018</strain>
    </source>
</reference>
<evidence type="ECO:0000313" key="6">
    <source>
        <dbReference type="Proteomes" id="UP000276905"/>
    </source>
</evidence>
<keyword evidence="1" id="KW-0056">Arginine metabolism</keyword>
<sequence>MMIIRYIEPKDVNDLYLLAQKAGFGLTSLQPNMEKLAARIERACKTVAGELPKADQVYLFVLEDTELNKVVGVCGIEVALGLKEPWYNFHVGTQVHASEPLSVYNALPTLYLSNDHTNCSELCTLFLDPDYRLNKNGKFLSKVRFLFLSAFRKYFEETIVAEMRGYSDANGQSPFWNAVGHKFFNIEFTKADYLSGVGQKAFIAELMPRHPLYVDMLPDDAKAAIGIVHPNTRPAYNLLLEEGLRYKGYVDIFDGGATLQADIENLRAIKESQSVTVQIEQPENIAVGDESYIVANDDYENYRAILVYSKPHQNILQLTKEQAKQLNVENGSLVRMLSVHVKQVASQEVVNKLKATEHFRMAVN</sequence>
<keyword evidence="3 5" id="KW-0012">Acyltransferase</keyword>
<dbReference type="RefSeq" id="WP_125698596.1">
    <property type="nucleotide sequence ID" value="NZ_RFES01000003.1"/>
</dbReference>
<dbReference type="EMBL" id="RFES01000003">
    <property type="protein sequence ID" value="RSO58850.1"/>
    <property type="molecule type" value="Genomic_DNA"/>
</dbReference>
<dbReference type="SUPFAM" id="SSF55729">
    <property type="entry name" value="Acyl-CoA N-acyltransferases (Nat)"/>
    <property type="match status" value="1"/>
</dbReference>
<organism evidence="5 6">
    <name type="scientific">Acinetobacter lactucae</name>
    <dbReference type="NCBI Taxonomy" id="1785128"/>
    <lineage>
        <taxon>Bacteria</taxon>
        <taxon>Pseudomonadati</taxon>
        <taxon>Pseudomonadota</taxon>
        <taxon>Gammaproteobacteria</taxon>
        <taxon>Moraxellales</taxon>
        <taxon>Moraxellaceae</taxon>
        <taxon>Acinetobacter</taxon>
        <taxon>Acinetobacter calcoaceticus/baumannii complex</taxon>
    </lineage>
</organism>
<dbReference type="EC" id="2.3.1.109" evidence="4"/>
<evidence type="ECO:0000256" key="2">
    <source>
        <dbReference type="ARBA" id="ARBA00022679"/>
    </source>
</evidence>